<dbReference type="AlphaFoldDB" id="A0A3Q3DZ15"/>
<proteinExistence type="predicted"/>
<reference evidence="2" key="2">
    <citation type="submission" date="2025-09" db="UniProtKB">
        <authorList>
            <consortium name="Ensembl"/>
        </authorList>
    </citation>
    <scope>IDENTIFICATION</scope>
</reference>
<protein>
    <submittedName>
        <fullName evidence="2">Uncharacterized protein</fullName>
    </submittedName>
</protein>
<keyword evidence="3" id="KW-1185">Reference proteome</keyword>
<accession>A0A3Q3DZ15</accession>
<dbReference type="Ensembl" id="ENSLBET00000000015.1">
    <property type="protein sequence ID" value="ENSLBEP00000000015.1"/>
    <property type="gene ID" value="ENSLBEG00000000017.1"/>
</dbReference>
<reference evidence="2" key="1">
    <citation type="submission" date="2025-08" db="UniProtKB">
        <authorList>
            <consortium name="Ensembl"/>
        </authorList>
    </citation>
    <scope>IDENTIFICATION</scope>
</reference>
<evidence type="ECO:0000313" key="2">
    <source>
        <dbReference type="Ensembl" id="ENSLBEP00000000015.1"/>
    </source>
</evidence>
<dbReference type="STRING" id="56723.ENSLBEP00000000015"/>
<dbReference type="InParanoid" id="A0A3Q3DZ15"/>
<sequence length="106" mass="12120">MTTCREFECYIRDQRWSSAFDKLFYSNMSEALWEISGEADCVPLSSPQPIQLKPRSASGSPCGSPRMSPCDSPRNSPRHSPVLFRKLLMNRSIALQRRFTLAHTPR</sequence>
<name>A0A3Q3DZ15_9LABR</name>
<evidence type="ECO:0000313" key="3">
    <source>
        <dbReference type="Proteomes" id="UP000261660"/>
    </source>
</evidence>
<dbReference type="GeneTree" id="ENSGT01010000223141"/>
<feature type="region of interest" description="Disordered" evidence="1">
    <location>
        <begin position="46"/>
        <end position="78"/>
    </location>
</feature>
<evidence type="ECO:0000256" key="1">
    <source>
        <dbReference type="SAM" id="MobiDB-lite"/>
    </source>
</evidence>
<dbReference type="Proteomes" id="UP000261660">
    <property type="component" value="Unplaced"/>
</dbReference>
<organism evidence="2 3">
    <name type="scientific">Labrus bergylta</name>
    <name type="common">ballan wrasse</name>
    <dbReference type="NCBI Taxonomy" id="56723"/>
    <lineage>
        <taxon>Eukaryota</taxon>
        <taxon>Metazoa</taxon>
        <taxon>Chordata</taxon>
        <taxon>Craniata</taxon>
        <taxon>Vertebrata</taxon>
        <taxon>Euteleostomi</taxon>
        <taxon>Actinopterygii</taxon>
        <taxon>Neopterygii</taxon>
        <taxon>Teleostei</taxon>
        <taxon>Neoteleostei</taxon>
        <taxon>Acanthomorphata</taxon>
        <taxon>Eupercaria</taxon>
        <taxon>Labriformes</taxon>
        <taxon>Labridae</taxon>
        <taxon>Labrus</taxon>
    </lineage>
</organism>